<dbReference type="PANTHER" id="PTHR11441">
    <property type="entry name" value="THYMIDINE KINASE"/>
    <property type="match status" value="1"/>
</dbReference>
<dbReference type="KEGG" id="mss:MSU_0066"/>
<dbReference type="HOGENOM" id="CLU_064400_3_0_14"/>
<dbReference type="EC" id="2.7.1.21" evidence="2 10"/>
<dbReference type="Proteomes" id="UP000007484">
    <property type="component" value="Chromosome"/>
</dbReference>
<dbReference type="GO" id="GO:0005829">
    <property type="term" value="C:cytosol"/>
    <property type="evidence" value="ECO:0007669"/>
    <property type="project" value="TreeGrafter"/>
</dbReference>
<protein>
    <recommendedName>
        <fullName evidence="2 10">Thymidine kinase</fullName>
        <ecNumber evidence="2 10">2.7.1.21</ecNumber>
    </recommendedName>
</protein>
<evidence type="ECO:0000256" key="5">
    <source>
        <dbReference type="ARBA" id="ARBA00022741"/>
    </source>
</evidence>
<dbReference type="EMBL" id="CP002525">
    <property type="protein sequence ID" value="ADX97610.1"/>
    <property type="molecule type" value="Genomic_DNA"/>
</dbReference>
<evidence type="ECO:0000313" key="13">
    <source>
        <dbReference type="Proteomes" id="UP000007484"/>
    </source>
</evidence>
<dbReference type="GO" id="GO:0004797">
    <property type="term" value="F:thymidine kinase activity"/>
    <property type="evidence" value="ECO:0007669"/>
    <property type="project" value="UniProtKB-EC"/>
</dbReference>
<dbReference type="GO" id="GO:0071897">
    <property type="term" value="P:DNA biosynthetic process"/>
    <property type="evidence" value="ECO:0007669"/>
    <property type="project" value="UniProtKB-KW"/>
</dbReference>
<evidence type="ECO:0000313" key="12">
    <source>
        <dbReference type="EMBL" id="ADX97610.1"/>
    </source>
</evidence>
<name>F0QQ40_MYCSL</name>
<evidence type="ECO:0000256" key="3">
    <source>
        <dbReference type="ARBA" id="ARBA00022634"/>
    </source>
</evidence>
<evidence type="ECO:0000256" key="2">
    <source>
        <dbReference type="ARBA" id="ARBA00012118"/>
    </source>
</evidence>
<evidence type="ECO:0000256" key="7">
    <source>
        <dbReference type="ARBA" id="ARBA00022840"/>
    </source>
</evidence>
<proteinExistence type="inferred from homology"/>
<evidence type="ECO:0000256" key="1">
    <source>
        <dbReference type="ARBA" id="ARBA00007587"/>
    </source>
</evidence>
<feature type="binding site" evidence="9">
    <location>
        <position position="181"/>
    </location>
    <ligand>
        <name>substrate</name>
    </ligand>
</feature>
<comment type="catalytic activity">
    <reaction evidence="10">
        <text>thymidine + ATP = dTMP + ADP + H(+)</text>
        <dbReference type="Rhea" id="RHEA:19129"/>
        <dbReference type="ChEBI" id="CHEBI:15378"/>
        <dbReference type="ChEBI" id="CHEBI:17748"/>
        <dbReference type="ChEBI" id="CHEBI:30616"/>
        <dbReference type="ChEBI" id="CHEBI:63528"/>
        <dbReference type="ChEBI" id="CHEBI:456216"/>
        <dbReference type="EC" id="2.7.1.21"/>
    </reaction>
</comment>
<gene>
    <name evidence="12" type="primary">tdk</name>
    <name evidence="12" type="ordered locus">MSU_0066</name>
</gene>
<keyword evidence="7 10" id="KW-0067">ATP-binding</keyword>
<reference evidence="12 13" key="1">
    <citation type="journal article" date="2011" name="J. Bacteriol.">
        <title>Complete genome sequences of two hemotropic Mycoplasmas, Mycoplasma haemofelis strain Ohio2 and Mycoplasma suis strain Illinois.</title>
        <authorList>
            <person name="Messick J.B."/>
            <person name="Santos A.P."/>
            <person name="Guimaraes A.M."/>
        </authorList>
    </citation>
    <scope>NUCLEOTIDE SEQUENCE [LARGE SCALE GENOMIC DNA]</scope>
    <source>
        <strain evidence="12 13">Illinois</strain>
    </source>
</reference>
<keyword evidence="3 10" id="KW-0237">DNA synthesis</keyword>
<dbReference type="GO" id="GO:0005524">
    <property type="term" value="F:ATP binding"/>
    <property type="evidence" value="ECO:0007669"/>
    <property type="project" value="UniProtKB-KW"/>
</dbReference>
<keyword evidence="5 10" id="KW-0547">Nucleotide-binding</keyword>
<evidence type="ECO:0000256" key="8">
    <source>
        <dbReference type="PIRSR" id="PIRSR035805-1"/>
    </source>
</evidence>
<keyword evidence="4 10" id="KW-0808">Transferase</keyword>
<sequence>MIRHITPASLTVICGPMKSGKSKELFSIIDRLNYQKINYKIFKPKLDSRNSNTISSRYFSQSNLAIIINELNPSEILDFIPETLSNPLTALIDEAHFFSHELINVVKLMLFKGVNVVISGLDCDANMNPFGPMGDLMALANRIKKLNSVCEVCYSTANWSALKDSSQTFERENILVGNDQYVVLCLSCYEKHTGIYKKLLAEPTTSNNS</sequence>
<comment type="similarity">
    <text evidence="1 11">Belongs to the thymidine kinase family.</text>
</comment>
<feature type="active site" description="Proton acceptor" evidence="8">
    <location>
        <position position="94"/>
    </location>
</feature>
<dbReference type="PANTHER" id="PTHR11441:SF0">
    <property type="entry name" value="THYMIDINE KINASE, CYTOSOLIC"/>
    <property type="match status" value="1"/>
</dbReference>
<dbReference type="Gene3D" id="3.40.50.300">
    <property type="entry name" value="P-loop containing nucleotide triphosphate hydrolases"/>
    <property type="match status" value="1"/>
</dbReference>
<keyword evidence="6 10" id="KW-0418">Kinase</keyword>
<feature type="binding site" evidence="9">
    <location>
        <begin position="174"/>
        <end position="177"/>
    </location>
    <ligand>
        <name>substrate</name>
    </ligand>
</feature>
<dbReference type="InterPro" id="IPR027417">
    <property type="entry name" value="P-loop_NTPase"/>
</dbReference>
<accession>F0QQ40</accession>
<evidence type="ECO:0000256" key="11">
    <source>
        <dbReference type="RuleBase" id="RU004165"/>
    </source>
</evidence>
<evidence type="ECO:0000256" key="4">
    <source>
        <dbReference type="ARBA" id="ARBA00022679"/>
    </source>
</evidence>
<evidence type="ECO:0000256" key="6">
    <source>
        <dbReference type="ARBA" id="ARBA00022777"/>
    </source>
</evidence>
<dbReference type="AlphaFoldDB" id="F0QQ40"/>
<dbReference type="STRING" id="768700.MSU_0066"/>
<dbReference type="RefSeq" id="WP_013609589.1">
    <property type="nucleotide sequence ID" value="NC_015155.1"/>
</dbReference>
<dbReference type="SUPFAM" id="SSF52540">
    <property type="entry name" value="P-loop containing nucleoside triphosphate hydrolases"/>
    <property type="match status" value="1"/>
</dbReference>
<dbReference type="GO" id="GO:0046104">
    <property type="term" value="P:thymidine metabolic process"/>
    <property type="evidence" value="ECO:0007669"/>
    <property type="project" value="TreeGrafter"/>
</dbReference>
<evidence type="ECO:0000256" key="10">
    <source>
        <dbReference type="RuleBase" id="RU000544"/>
    </source>
</evidence>
<organism evidence="12 13">
    <name type="scientific">Mycoplasma suis (strain Illinois)</name>
    <dbReference type="NCBI Taxonomy" id="768700"/>
    <lineage>
        <taxon>Bacteria</taxon>
        <taxon>Bacillati</taxon>
        <taxon>Mycoplasmatota</taxon>
        <taxon>Mollicutes</taxon>
        <taxon>Mycoplasmataceae</taxon>
        <taxon>Mycoplasma</taxon>
    </lineage>
</organism>
<dbReference type="InterPro" id="IPR001267">
    <property type="entry name" value="Thymidine_kinase"/>
</dbReference>
<keyword evidence="13" id="KW-1185">Reference proteome</keyword>
<evidence type="ECO:0000256" key="9">
    <source>
        <dbReference type="PIRSR" id="PIRSR035805-2"/>
    </source>
</evidence>
<dbReference type="Pfam" id="PF00265">
    <property type="entry name" value="TK"/>
    <property type="match status" value="1"/>
</dbReference>
<dbReference type="PIRSF" id="PIRSF035805">
    <property type="entry name" value="TK_cell"/>
    <property type="match status" value="1"/>
</dbReference>